<dbReference type="NCBIfam" id="TIGR02937">
    <property type="entry name" value="sigma70-ECF"/>
    <property type="match status" value="1"/>
</dbReference>
<dbReference type="SUPFAM" id="SSF88946">
    <property type="entry name" value="Sigma2 domain of RNA polymerase sigma factors"/>
    <property type="match status" value="1"/>
</dbReference>
<keyword evidence="8" id="KW-1185">Reference proteome</keyword>
<keyword evidence="2" id="KW-0805">Transcription regulation</keyword>
<feature type="domain" description="RNA polymerase sigma-70 region 2" evidence="5">
    <location>
        <begin position="22"/>
        <end position="87"/>
    </location>
</feature>
<dbReference type="InterPro" id="IPR007627">
    <property type="entry name" value="RNA_pol_sigma70_r2"/>
</dbReference>
<gene>
    <name evidence="7" type="ORF">G7034_10260</name>
</gene>
<dbReference type="PANTHER" id="PTHR43133">
    <property type="entry name" value="RNA POLYMERASE ECF-TYPE SIGMA FACTO"/>
    <property type="match status" value="1"/>
</dbReference>
<evidence type="ECO:0000313" key="8">
    <source>
        <dbReference type="Proteomes" id="UP000643701"/>
    </source>
</evidence>
<evidence type="ECO:0000256" key="3">
    <source>
        <dbReference type="ARBA" id="ARBA00023082"/>
    </source>
</evidence>
<dbReference type="GO" id="GO:0003677">
    <property type="term" value="F:DNA binding"/>
    <property type="evidence" value="ECO:0007669"/>
    <property type="project" value="InterPro"/>
</dbReference>
<dbReference type="InterPro" id="IPR013249">
    <property type="entry name" value="RNA_pol_sigma70_r4_t2"/>
</dbReference>
<proteinExistence type="inferred from homology"/>
<dbReference type="GO" id="GO:0016987">
    <property type="term" value="F:sigma factor activity"/>
    <property type="evidence" value="ECO:0007669"/>
    <property type="project" value="UniProtKB-KW"/>
</dbReference>
<organism evidence="7 8">
    <name type="scientific">Psychroflexus maritimus</name>
    <dbReference type="NCBI Taxonomy" id="2714865"/>
    <lineage>
        <taxon>Bacteria</taxon>
        <taxon>Pseudomonadati</taxon>
        <taxon>Bacteroidota</taxon>
        <taxon>Flavobacteriia</taxon>
        <taxon>Flavobacteriales</taxon>
        <taxon>Flavobacteriaceae</taxon>
        <taxon>Psychroflexus</taxon>
    </lineage>
</organism>
<feature type="domain" description="RNA polymerase sigma factor 70 region 4 type 2" evidence="6">
    <location>
        <begin position="113"/>
        <end position="163"/>
    </location>
</feature>
<name>A0A967E3F0_9FLAO</name>
<dbReference type="GO" id="GO:0006352">
    <property type="term" value="P:DNA-templated transcription initiation"/>
    <property type="evidence" value="ECO:0007669"/>
    <property type="project" value="InterPro"/>
</dbReference>
<dbReference type="AlphaFoldDB" id="A0A967E3F0"/>
<evidence type="ECO:0000256" key="2">
    <source>
        <dbReference type="ARBA" id="ARBA00023015"/>
    </source>
</evidence>
<evidence type="ECO:0000259" key="6">
    <source>
        <dbReference type="Pfam" id="PF08281"/>
    </source>
</evidence>
<evidence type="ECO:0000259" key="5">
    <source>
        <dbReference type="Pfam" id="PF04542"/>
    </source>
</evidence>
<evidence type="ECO:0000256" key="4">
    <source>
        <dbReference type="ARBA" id="ARBA00023163"/>
    </source>
</evidence>
<dbReference type="Pfam" id="PF08281">
    <property type="entry name" value="Sigma70_r4_2"/>
    <property type="match status" value="1"/>
</dbReference>
<sequence length="181" mass="21304">MITKQIIHRCKKQDLKAQKELYDFFAPVLFGICLKYSRNYQEAEDNLHDTFITAFEKIEQFKFKGSFEGWIKRICVNTCLSRYRNQKVFELINEDQIEEISPLENSQQQIPLNQLLKCIQELPNRYRMVFNLYVLDNYSHQEVAELLSISVGTSKSNLSRAKAILKPKIEAYINQRKVSNG</sequence>
<dbReference type="InterPro" id="IPR036388">
    <property type="entry name" value="WH-like_DNA-bd_sf"/>
</dbReference>
<comment type="similarity">
    <text evidence="1">Belongs to the sigma-70 factor family. ECF subfamily.</text>
</comment>
<dbReference type="Gene3D" id="1.10.1740.10">
    <property type="match status" value="1"/>
</dbReference>
<dbReference type="CDD" id="cd06171">
    <property type="entry name" value="Sigma70_r4"/>
    <property type="match status" value="1"/>
</dbReference>
<dbReference type="EMBL" id="JAANAS010000083">
    <property type="protein sequence ID" value="NGZ90634.1"/>
    <property type="molecule type" value="Genomic_DNA"/>
</dbReference>
<evidence type="ECO:0000256" key="1">
    <source>
        <dbReference type="ARBA" id="ARBA00010641"/>
    </source>
</evidence>
<dbReference type="RefSeq" id="WP_166400869.1">
    <property type="nucleotide sequence ID" value="NZ_JAANAS010000083.1"/>
</dbReference>
<keyword evidence="4" id="KW-0804">Transcription</keyword>
<protein>
    <submittedName>
        <fullName evidence="7">Sigma-70 family RNA polymerase sigma factor</fullName>
    </submittedName>
</protein>
<dbReference type="InterPro" id="IPR039425">
    <property type="entry name" value="RNA_pol_sigma-70-like"/>
</dbReference>
<dbReference type="PANTHER" id="PTHR43133:SF46">
    <property type="entry name" value="RNA POLYMERASE SIGMA-70 FACTOR ECF SUBFAMILY"/>
    <property type="match status" value="1"/>
</dbReference>
<dbReference type="InterPro" id="IPR014284">
    <property type="entry name" value="RNA_pol_sigma-70_dom"/>
</dbReference>
<dbReference type="Proteomes" id="UP000643701">
    <property type="component" value="Unassembled WGS sequence"/>
</dbReference>
<comment type="caution">
    <text evidence="7">The sequence shown here is derived from an EMBL/GenBank/DDBJ whole genome shotgun (WGS) entry which is preliminary data.</text>
</comment>
<evidence type="ECO:0000313" key="7">
    <source>
        <dbReference type="EMBL" id="NGZ90634.1"/>
    </source>
</evidence>
<dbReference type="SUPFAM" id="SSF88659">
    <property type="entry name" value="Sigma3 and sigma4 domains of RNA polymerase sigma factors"/>
    <property type="match status" value="1"/>
</dbReference>
<keyword evidence="3" id="KW-0731">Sigma factor</keyword>
<reference evidence="7" key="1">
    <citation type="submission" date="2020-03" db="EMBL/GenBank/DDBJ databases">
        <title>Psychroflexus Maritimus sp. nov., isolate from marine sediment.</title>
        <authorList>
            <person name="Zhong Y.-L."/>
        </authorList>
    </citation>
    <scope>NUCLEOTIDE SEQUENCE</scope>
    <source>
        <strain evidence="7">C1</strain>
    </source>
</reference>
<dbReference type="InterPro" id="IPR013325">
    <property type="entry name" value="RNA_pol_sigma_r2"/>
</dbReference>
<dbReference type="Pfam" id="PF04542">
    <property type="entry name" value="Sigma70_r2"/>
    <property type="match status" value="1"/>
</dbReference>
<accession>A0A967E3F0</accession>
<dbReference type="InterPro" id="IPR013324">
    <property type="entry name" value="RNA_pol_sigma_r3/r4-like"/>
</dbReference>
<dbReference type="Gene3D" id="1.10.10.10">
    <property type="entry name" value="Winged helix-like DNA-binding domain superfamily/Winged helix DNA-binding domain"/>
    <property type="match status" value="1"/>
</dbReference>